<keyword evidence="3" id="KW-1185">Reference proteome</keyword>
<dbReference type="Proteomes" id="UP000028719">
    <property type="component" value="Unassembled WGS sequence"/>
</dbReference>
<evidence type="ECO:0000313" key="3">
    <source>
        <dbReference type="Proteomes" id="UP000028719"/>
    </source>
</evidence>
<reference evidence="2 3" key="1">
    <citation type="submission" date="2014-07" db="EMBL/GenBank/DDBJ databases">
        <title>Genome of Chryseobacterium vrystaatense LMG 22846.</title>
        <authorList>
            <person name="Pipes S.E."/>
            <person name="Stropko S.J."/>
            <person name="Newman J.D."/>
        </authorList>
    </citation>
    <scope>NUCLEOTIDE SEQUENCE [LARGE SCALE GENOMIC DNA]</scope>
    <source>
        <strain evidence="2 3">LMG 22846</strain>
    </source>
</reference>
<accession>A0ABR4UKJ4</accession>
<sequence>MKKKRNNMKIKTNHKLSLLVFILSFSLYFGQKAEFNIPKDIETLQNSIFHFQNDFTKDEAKDAAASDSDFSTTVDLYNLKYDAGSKNPYLDLALKSGSKPKQFIQQAVWKVNLKKISSKSTKATIFLEQIIPDSWSKKEVDTKLSKSTGKLEKEIKEFLLKYKPEAPSNDVEETDSVYVADASTQAYSTTEPLPSEAVKPQKKTVSKKLQNLFSKKQFIALPAASDTFTKLLQVKPTQLECKDCKNEKYSNWDFDDFNMIYAHMNSGEEYYAIQYYGENIVSGLPHGLAFNDSSPSECKQKFARYNAQLYQTTVDTDENSSKALTVVTFKMNTSFVRLEFGNEYLTRLVISNKEF</sequence>
<organism evidence="2 3">
    <name type="scientific">Chryseobacterium vrystaatense</name>
    <dbReference type="NCBI Taxonomy" id="307480"/>
    <lineage>
        <taxon>Bacteria</taxon>
        <taxon>Pseudomonadati</taxon>
        <taxon>Bacteroidota</taxon>
        <taxon>Flavobacteriia</taxon>
        <taxon>Flavobacteriales</taxon>
        <taxon>Weeksellaceae</taxon>
        <taxon>Chryseobacterium group</taxon>
        <taxon>Chryseobacterium</taxon>
    </lineage>
</organism>
<comment type="caution">
    <text evidence="2">The sequence shown here is derived from an EMBL/GenBank/DDBJ whole genome shotgun (WGS) entry which is preliminary data.</text>
</comment>
<name>A0ABR4UKJ4_9FLAO</name>
<gene>
    <name evidence="2" type="ORF">IW16_15245</name>
</gene>
<keyword evidence="1" id="KW-0732">Signal</keyword>
<protein>
    <submittedName>
        <fullName evidence="2">Uncharacterized protein</fullName>
    </submittedName>
</protein>
<dbReference type="EMBL" id="JPRI01000005">
    <property type="protein sequence ID" value="KFF25360.1"/>
    <property type="molecule type" value="Genomic_DNA"/>
</dbReference>
<evidence type="ECO:0000256" key="1">
    <source>
        <dbReference type="SAM" id="SignalP"/>
    </source>
</evidence>
<proteinExistence type="predicted"/>
<evidence type="ECO:0000313" key="2">
    <source>
        <dbReference type="EMBL" id="KFF25360.1"/>
    </source>
</evidence>
<feature type="signal peptide" evidence="1">
    <location>
        <begin position="1"/>
        <end position="33"/>
    </location>
</feature>
<feature type="chain" id="PRO_5046343149" evidence="1">
    <location>
        <begin position="34"/>
        <end position="355"/>
    </location>
</feature>